<keyword evidence="4" id="KW-1185">Reference proteome</keyword>
<dbReference type="PANTHER" id="PTHR38342:SF2">
    <property type="entry name" value="INNER MEMBRANE OR EXPORTED"/>
    <property type="match status" value="1"/>
</dbReference>
<name>A0A4R2NA73_9PAST</name>
<proteinExistence type="predicted"/>
<comment type="caution">
    <text evidence="3">The sequence shown here is derived from an EMBL/GenBank/DDBJ whole genome shotgun (WGS) entry which is preliminary data.</text>
</comment>
<accession>A0A4R2NA73</accession>
<evidence type="ECO:0000256" key="1">
    <source>
        <dbReference type="SAM" id="SignalP"/>
    </source>
</evidence>
<sequence length="160" mass="17489">MKKIFLLALSSVVCMACSNISNTNTVDSSAVERSASNLLTFNSNYNFTETKNKIITALQAKNMTIFSQIDHQAAAEKAGLNMQPASVIIFGTPKIGTPYMVKDPKFALELPLKVLVTEVDGKVQVVMKNTKSLLSDSQIEYSEIKDTLGKAELLIEKAIK</sequence>
<dbReference type="InterPro" id="IPR005180">
    <property type="entry name" value="DUF302"/>
</dbReference>
<dbReference type="PANTHER" id="PTHR38342">
    <property type="entry name" value="SLR5037 PROTEIN"/>
    <property type="match status" value="1"/>
</dbReference>
<feature type="chain" id="PRO_5020720031" evidence="1">
    <location>
        <begin position="17"/>
        <end position="160"/>
    </location>
</feature>
<dbReference type="Pfam" id="PF03625">
    <property type="entry name" value="DUF302"/>
    <property type="match status" value="1"/>
</dbReference>
<organism evidence="3 4">
    <name type="scientific">Nicoletella semolina</name>
    <dbReference type="NCBI Taxonomy" id="271160"/>
    <lineage>
        <taxon>Bacteria</taxon>
        <taxon>Pseudomonadati</taxon>
        <taxon>Pseudomonadota</taxon>
        <taxon>Gammaproteobacteria</taxon>
        <taxon>Pasteurellales</taxon>
        <taxon>Pasteurellaceae</taxon>
        <taxon>Nicoletella</taxon>
    </lineage>
</organism>
<feature type="signal peptide" evidence="1">
    <location>
        <begin position="1"/>
        <end position="16"/>
    </location>
</feature>
<protein>
    <submittedName>
        <fullName evidence="3">Uncharacterized protein (DUF302 family)</fullName>
    </submittedName>
</protein>
<dbReference type="EMBL" id="SLXJ01000004">
    <property type="protein sequence ID" value="TCP17898.1"/>
    <property type="molecule type" value="Genomic_DNA"/>
</dbReference>
<dbReference type="CDD" id="cd14797">
    <property type="entry name" value="DUF302"/>
    <property type="match status" value="1"/>
</dbReference>
<reference evidence="3 4" key="1">
    <citation type="submission" date="2019-03" db="EMBL/GenBank/DDBJ databases">
        <title>Genomic Encyclopedia of Type Strains, Phase IV (KMG-IV): sequencing the most valuable type-strain genomes for metagenomic binning, comparative biology and taxonomic classification.</title>
        <authorList>
            <person name="Goeker M."/>
        </authorList>
    </citation>
    <scope>NUCLEOTIDE SEQUENCE [LARGE SCALE GENOMIC DNA]</scope>
    <source>
        <strain evidence="3 4">DSM 16380</strain>
    </source>
</reference>
<dbReference type="Gene3D" id="3.30.310.70">
    <property type="entry name" value="TT1751-like domain"/>
    <property type="match status" value="1"/>
</dbReference>
<dbReference type="InterPro" id="IPR035923">
    <property type="entry name" value="TT1751-like_sf"/>
</dbReference>
<dbReference type="AlphaFoldDB" id="A0A4R2NA73"/>
<dbReference type="SUPFAM" id="SSF103247">
    <property type="entry name" value="TT1751-like"/>
    <property type="match status" value="1"/>
</dbReference>
<feature type="domain" description="DUF302" evidence="2">
    <location>
        <begin position="69"/>
        <end position="129"/>
    </location>
</feature>
<evidence type="ECO:0000313" key="4">
    <source>
        <dbReference type="Proteomes" id="UP000295537"/>
    </source>
</evidence>
<evidence type="ECO:0000313" key="3">
    <source>
        <dbReference type="EMBL" id="TCP17898.1"/>
    </source>
</evidence>
<dbReference type="Proteomes" id="UP000295537">
    <property type="component" value="Unassembled WGS sequence"/>
</dbReference>
<dbReference type="RefSeq" id="WP_207906477.1">
    <property type="nucleotide sequence ID" value="NZ_LVXA01000001.1"/>
</dbReference>
<keyword evidence="1" id="KW-0732">Signal</keyword>
<evidence type="ECO:0000259" key="2">
    <source>
        <dbReference type="Pfam" id="PF03625"/>
    </source>
</evidence>
<gene>
    <name evidence="3" type="ORF">EV693_104129</name>
</gene>